<dbReference type="EMBL" id="KZ824268">
    <property type="protein sequence ID" value="RAL16792.1"/>
    <property type="molecule type" value="Genomic_DNA"/>
</dbReference>
<dbReference type="OrthoDB" id="5326346at2759"/>
<accession>A0A395I990</accession>
<feature type="region of interest" description="Disordered" evidence="1">
    <location>
        <begin position="39"/>
        <end position="58"/>
    </location>
</feature>
<dbReference type="GeneID" id="37197556"/>
<dbReference type="InterPro" id="IPR011333">
    <property type="entry name" value="SKP1/BTB/POZ_sf"/>
</dbReference>
<reference evidence="2 3" key="1">
    <citation type="submission" date="2018-02" db="EMBL/GenBank/DDBJ databases">
        <title>The genomes of Aspergillus section Nigri reveals drivers in fungal speciation.</title>
        <authorList>
            <consortium name="DOE Joint Genome Institute"/>
            <person name="Vesth T.C."/>
            <person name="Nybo J."/>
            <person name="Theobald S."/>
            <person name="Brandl J."/>
            <person name="Frisvad J.C."/>
            <person name="Nielsen K.F."/>
            <person name="Lyhne E.K."/>
            <person name="Kogle M.E."/>
            <person name="Kuo A."/>
            <person name="Riley R."/>
            <person name="Clum A."/>
            <person name="Nolan M."/>
            <person name="Lipzen A."/>
            <person name="Salamov A."/>
            <person name="Henrissat B."/>
            <person name="Wiebenga A."/>
            <person name="De vries R.P."/>
            <person name="Grigoriev I.V."/>
            <person name="Mortensen U.H."/>
            <person name="Andersen M.R."/>
            <person name="Baker S.E."/>
        </authorList>
    </citation>
    <scope>NUCLEOTIDE SEQUENCE [LARGE SCALE GENOMIC DNA]</scope>
    <source>
        <strain evidence="2 3">CBS 101889</strain>
    </source>
</reference>
<proteinExistence type="predicted"/>
<name>A0A395I990_ASPHC</name>
<dbReference type="Proteomes" id="UP000248961">
    <property type="component" value="Unassembled WGS sequence"/>
</dbReference>
<gene>
    <name evidence="2" type="ORF">BO97DRAFT_381814</name>
</gene>
<dbReference type="STRING" id="1450537.A0A395I990"/>
<protein>
    <recommendedName>
        <fullName evidence="4">BTB domain-containing protein</fullName>
    </recommendedName>
</protein>
<evidence type="ECO:0008006" key="4">
    <source>
        <dbReference type="Google" id="ProtNLM"/>
    </source>
</evidence>
<dbReference type="CDD" id="cd18186">
    <property type="entry name" value="BTB_POZ_ZBTB_KLHL-like"/>
    <property type="match status" value="1"/>
</dbReference>
<organism evidence="2 3">
    <name type="scientific">Aspergillus homomorphus (strain CBS 101889)</name>
    <dbReference type="NCBI Taxonomy" id="1450537"/>
    <lineage>
        <taxon>Eukaryota</taxon>
        <taxon>Fungi</taxon>
        <taxon>Dikarya</taxon>
        <taxon>Ascomycota</taxon>
        <taxon>Pezizomycotina</taxon>
        <taxon>Eurotiomycetes</taxon>
        <taxon>Eurotiomycetidae</taxon>
        <taxon>Eurotiales</taxon>
        <taxon>Aspergillaceae</taxon>
        <taxon>Aspergillus</taxon>
        <taxon>Aspergillus subgen. Circumdati</taxon>
    </lineage>
</organism>
<evidence type="ECO:0000313" key="2">
    <source>
        <dbReference type="EMBL" id="RAL16792.1"/>
    </source>
</evidence>
<dbReference type="RefSeq" id="XP_025555946.1">
    <property type="nucleotide sequence ID" value="XM_025693267.1"/>
</dbReference>
<dbReference type="Gene3D" id="3.30.710.10">
    <property type="entry name" value="Potassium Channel Kv1.1, Chain A"/>
    <property type="match status" value="1"/>
</dbReference>
<evidence type="ECO:0000313" key="3">
    <source>
        <dbReference type="Proteomes" id="UP000248961"/>
    </source>
</evidence>
<sequence length="382" mass="43008">MDQAIHIIDPDGEVIIVLQNPNAPFAELTDGRTRDSLAYTPSGPSDEIQNSEESIKASRKEPIGTLKKKKKKKKVKEIGLKPKCRIVPNTSESFHLVSEKLEQTCFRVQVSAKHLILASSVFEKILTGGWKESITYLRKGSVEITADSWDADALLIMLRIIHCQSHQVPRKLTLEMLAKVAVLADYYDCREALLFFTDTWITALDEIIPATYSRDLILWLWVTWYFRLPAKFKEVTSKAMSLSNGWIDNLGLPIPVAILRSMNDKRQGAIAGLIARLDETRDGLQDGSKGCGFECSSIMYGALTKEMYLNNLLSLRPVAPFPDLSYRSLVQKVSSFRSPAWYSHKSYNPSYRHDCVDSTFELLIGVLEDTIEGLDLKDSVTV</sequence>
<keyword evidence="3" id="KW-1185">Reference proteome</keyword>
<evidence type="ECO:0000256" key="1">
    <source>
        <dbReference type="SAM" id="MobiDB-lite"/>
    </source>
</evidence>
<dbReference type="VEuPathDB" id="FungiDB:BO97DRAFT_381814"/>
<dbReference type="AlphaFoldDB" id="A0A395I990"/>